<dbReference type="Gene3D" id="3.30.70.240">
    <property type="match status" value="1"/>
</dbReference>
<dbReference type="GO" id="GO:0005829">
    <property type="term" value="C:cytosol"/>
    <property type="evidence" value="ECO:0007669"/>
    <property type="project" value="TreeGrafter"/>
</dbReference>
<keyword evidence="1" id="KW-0687">Ribonucleoprotein</keyword>
<dbReference type="GO" id="GO:0030623">
    <property type="term" value="F:U5 snRNA binding"/>
    <property type="evidence" value="ECO:0007669"/>
    <property type="project" value="TreeGrafter"/>
</dbReference>
<evidence type="ECO:0000313" key="1">
    <source>
        <dbReference type="EMBL" id="KAJ1911276.1"/>
    </source>
</evidence>
<dbReference type="OrthoDB" id="364892at2759"/>
<name>A0A9W8DIQ9_9FUNG</name>
<dbReference type="Proteomes" id="UP001150569">
    <property type="component" value="Unassembled WGS sequence"/>
</dbReference>
<dbReference type="GO" id="GO:0071007">
    <property type="term" value="C:U2-type catalytic step 2 spliceosome"/>
    <property type="evidence" value="ECO:0007669"/>
    <property type="project" value="TreeGrafter"/>
</dbReference>
<feature type="non-terminal residue" evidence="1">
    <location>
        <position position="1"/>
    </location>
</feature>
<dbReference type="PANTHER" id="PTHR42908">
    <property type="entry name" value="TRANSLATION ELONGATION FACTOR-RELATED"/>
    <property type="match status" value="1"/>
</dbReference>
<keyword evidence="2" id="KW-1185">Reference proteome</keyword>
<dbReference type="PANTHER" id="PTHR42908:SF6">
    <property type="entry name" value="116 KDA U5 SMALL NUCLEAR RIBONUCLEOPROTEIN COMPONENT"/>
    <property type="match status" value="1"/>
</dbReference>
<evidence type="ECO:0000313" key="2">
    <source>
        <dbReference type="Proteomes" id="UP001150569"/>
    </source>
</evidence>
<protein>
    <submittedName>
        <fullName evidence="1">U5 small nuclear ribonucleoprotein component</fullName>
    </submittedName>
</protein>
<dbReference type="EMBL" id="JANBPT010000949">
    <property type="protein sequence ID" value="KAJ1911276.1"/>
    <property type="molecule type" value="Genomic_DNA"/>
</dbReference>
<sequence>GQAFCQQVFDHWQLVPGDPLDKATVIRPLEVSSAPMLARDFMLKTRRRKGLSEDVNISKYFDDPVLLQLAQDL</sequence>
<reference evidence="1" key="1">
    <citation type="submission" date="2022-07" db="EMBL/GenBank/DDBJ databases">
        <title>Phylogenomic reconstructions and comparative analyses of Kickxellomycotina fungi.</title>
        <authorList>
            <person name="Reynolds N.K."/>
            <person name="Stajich J.E."/>
            <person name="Barry K."/>
            <person name="Grigoriev I.V."/>
            <person name="Crous P."/>
            <person name="Smith M.E."/>
        </authorList>
    </citation>
    <scope>NUCLEOTIDE SEQUENCE</scope>
    <source>
        <strain evidence="1">RSA 861</strain>
    </source>
</reference>
<accession>A0A9W8DIQ9</accession>
<gene>
    <name evidence="1" type="primary">EFTUD2</name>
    <name evidence="1" type="ORF">IWQ60_010219</name>
</gene>
<dbReference type="AlphaFoldDB" id="A0A9W8DIQ9"/>
<dbReference type="GO" id="GO:0000398">
    <property type="term" value="P:mRNA splicing, via spliceosome"/>
    <property type="evidence" value="ECO:0007669"/>
    <property type="project" value="TreeGrafter"/>
</dbReference>
<dbReference type="GO" id="GO:0003924">
    <property type="term" value="F:GTPase activity"/>
    <property type="evidence" value="ECO:0007669"/>
    <property type="project" value="TreeGrafter"/>
</dbReference>
<organism evidence="1 2">
    <name type="scientific">Tieghemiomyces parasiticus</name>
    <dbReference type="NCBI Taxonomy" id="78921"/>
    <lineage>
        <taxon>Eukaryota</taxon>
        <taxon>Fungi</taxon>
        <taxon>Fungi incertae sedis</taxon>
        <taxon>Zoopagomycota</taxon>
        <taxon>Kickxellomycotina</taxon>
        <taxon>Dimargaritomycetes</taxon>
        <taxon>Dimargaritales</taxon>
        <taxon>Dimargaritaceae</taxon>
        <taxon>Tieghemiomyces</taxon>
    </lineage>
</organism>
<dbReference type="GO" id="GO:0046540">
    <property type="term" value="C:U4/U6 x U5 tri-snRNP complex"/>
    <property type="evidence" value="ECO:0007669"/>
    <property type="project" value="TreeGrafter"/>
</dbReference>
<proteinExistence type="predicted"/>
<comment type="caution">
    <text evidence="1">The sequence shown here is derived from an EMBL/GenBank/DDBJ whole genome shotgun (WGS) entry which is preliminary data.</text>
</comment>